<comment type="caution">
    <text evidence="1">The sequence shown here is derived from an EMBL/GenBank/DDBJ whole genome shotgun (WGS) entry which is preliminary data.</text>
</comment>
<gene>
    <name evidence="1" type="ORF">ESV85_16435</name>
</gene>
<organism evidence="1 2">
    <name type="scientific">Algoriphagus aquimarinus</name>
    <dbReference type="NCBI Taxonomy" id="237018"/>
    <lineage>
        <taxon>Bacteria</taxon>
        <taxon>Pseudomonadati</taxon>
        <taxon>Bacteroidota</taxon>
        <taxon>Cytophagia</taxon>
        <taxon>Cytophagales</taxon>
        <taxon>Cyclobacteriaceae</taxon>
        <taxon>Algoriphagus</taxon>
    </lineage>
</organism>
<dbReference type="EMBL" id="VORW01000014">
    <property type="protein sequence ID" value="TXE06680.1"/>
    <property type="molecule type" value="Genomic_DNA"/>
</dbReference>
<name>A0A5C7ACX7_9BACT</name>
<proteinExistence type="predicted"/>
<dbReference type="AlphaFoldDB" id="A0A5C7ACX7"/>
<sequence>MQAYINFLVEDIVAAHRPEDYYSRSRKNSEDEDLEESLRESEMFVSQERRTGFEGYCGLRRESFPPKEQLSEDQLTQLTTAFVQMMKSWNLEVAFPYDLPQLRRYELLMNILVGPVMIFKHGYYCFDFCTGNPDGCKLGEYCPCLKREFYNP</sequence>
<reference evidence="1 2" key="1">
    <citation type="submission" date="2019-08" db="EMBL/GenBank/DDBJ databases">
        <title>Genomes sequence of Algoriphagus aquimarinus ACAM450.</title>
        <authorList>
            <person name="Bowman J.P."/>
        </authorList>
    </citation>
    <scope>NUCLEOTIDE SEQUENCE [LARGE SCALE GENOMIC DNA]</scope>
    <source>
        <strain evidence="1 2">ACAM 450</strain>
    </source>
</reference>
<protein>
    <submittedName>
        <fullName evidence="1">Uncharacterized protein</fullName>
    </submittedName>
</protein>
<evidence type="ECO:0000313" key="2">
    <source>
        <dbReference type="Proteomes" id="UP000321935"/>
    </source>
</evidence>
<evidence type="ECO:0000313" key="1">
    <source>
        <dbReference type="EMBL" id="TXE06680.1"/>
    </source>
</evidence>
<dbReference type="Proteomes" id="UP000321935">
    <property type="component" value="Unassembled WGS sequence"/>
</dbReference>
<dbReference type="RefSeq" id="WP_146919504.1">
    <property type="nucleotide sequence ID" value="NZ_VORW01000014.1"/>
</dbReference>
<dbReference type="OrthoDB" id="1441229at2"/>
<accession>A0A5C7ACX7</accession>